<dbReference type="InterPro" id="IPR011701">
    <property type="entry name" value="MFS"/>
</dbReference>
<dbReference type="GO" id="GO:0022857">
    <property type="term" value="F:transmembrane transporter activity"/>
    <property type="evidence" value="ECO:0007669"/>
    <property type="project" value="InterPro"/>
</dbReference>
<organism evidence="3 4">
    <name type="scientific">Effrenium voratum</name>
    <dbReference type="NCBI Taxonomy" id="2562239"/>
    <lineage>
        <taxon>Eukaryota</taxon>
        <taxon>Sar</taxon>
        <taxon>Alveolata</taxon>
        <taxon>Dinophyceae</taxon>
        <taxon>Suessiales</taxon>
        <taxon>Symbiodiniaceae</taxon>
        <taxon>Effrenium</taxon>
    </lineage>
</organism>
<keyword evidence="2" id="KW-0812">Transmembrane</keyword>
<feature type="transmembrane region" description="Helical" evidence="2">
    <location>
        <begin position="373"/>
        <end position="392"/>
    </location>
</feature>
<feature type="transmembrane region" description="Helical" evidence="2">
    <location>
        <begin position="299"/>
        <end position="322"/>
    </location>
</feature>
<evidence type="ECO:0000313" key="4">
    <source>
        <dbReference type="Proteomes" id="UP001178507"/>
    </source>
</evidence>
<feature type="compositionally biased region" description="Acidic residues" evidence="1">
    <location>
        <begin position="601"/>
        <end position="610"/>
    </location>
</feature>
<name>A0AA36JLU3_9DINO</name>
<dbReference type="InterPro" id="IPR036259">
    <property type="entry name" value="MFS_trans_sf"/>
</dbReference>
<feature type="region of interest" description="Disordered" evidence="1">
    <location>
        <begin position="556"/>
        <end position="610"/>
    </location>
</feature>
<keyword evidence="2" id="KW-0472">Membrane</keyword>
<comment type="caution">
    <text evidence="3">The sequence shown here is derived from an EMBL/GenBank/DDBJ whole genome shotgun (WGS) entry which is preliminary data.</text>
</comment>
<dbReference type="Pfam" id="PF07690">
    <property type="entry name" value="MFS_1"/>
    <property type="match status" value="1"/>
</dbReference>
<proteinExistence type="predicted"/>
<feature type="transmembrane region" description="Helical" evidence="2">
    <location>
        <begin position="428"/>
        <end position="447"/>
    </location>
</feature>
<dbReference type="Gene3D" id="1.20.1250.20">
    <property type="entry name" value="MFS general substrate transporter like domains"/>
    <property type="match status" value="1"/>
</dbReference>
<accession>A0AA36JLU3</accession>
<keyword evidence="2" id="KW-1133">Transmembrane helix</keyword>
<dbReference type="AlphaFoldDB" id="A0AA36JLU3"/>
<feature type="transmembrane region" description="Helical" evidence="2">
    <location>
        <begin position="191"/>
        <end position="211"/>
    </location>
</feature>
<evidence type="ECO:0000256" key="1">
    <source>
        <dbReference type="SAM" id="MobiDB-lite"/>
    </source>
</evidence>
<feature type="transmembrane region" description="Helical" evidence="2">
    <location>
        <begin position="223"/>
        <end position="249"/>
    </location>
</feature>
<evidence type="ECO:0000313" key="3">
    <source>
        <dbReference type="EMBL" id="CAJ1407936.1"/>
    </source>
</evidence>
<feature type="transmembrane region" description="Helical" evidence="2">
    <location>
        <begin position="270"/>
        <end position="287"/>
    </location>
</feature>
<sequence length="610" mass="67689">MRRKHNATCDTKDGTACQEEPSQWGFGFLQEKFQVMQRFEPAKDVSLAAVSSSAENADGIEPASWELLDRSLFGSRIVHFPLWVYAGFVGFYVLIFIHEAFVSNGMTPLFVSGPVHKSMGCQYMSLWNSASGFINMSMQIPISLDFALSLNQGATSSGFFLSCGVITGVLAMGAGKLLVDENNWNQFRVRRLMIIIPMINMILGFICAIFINETANSNQVYLIWWIMLGFVQIQAFVGPLTMIPGIIFWTKITSDEHRTYWMILTQCARNGGLVVGPLFFALLRTFVTGDGDRVNPRSMMGWVNLFMLFLSLISAATGCFLMPTTIPDSIPKSEGKDDIDFHATGEVKPEDLCDADRKAMVWNMIWYAFERPLTLAAVEVSTLMMLEVFYGWDPYWTGLSFTAVCSLGIVMSGFTTVMLNKGIFKESYVFMISAASSILGCLFLFEIVPTPGWMLLLADGIIYTGATVANGFAEGWASRAAKEGTSFSNAEYRLRQLTAVTASRFMGPICGRFLVDYCGRNAYAFCQILMCCLGTRTVYKTCKLIWHHQRATEQGLVKGKEEAKGNAEKLLPEKNIAGEKTSPTTQINEDRPLPKATGEEQAPEDQEGGS</sequence>
<feature type="transmembrane region" description="Helical" evidence="2">
    <location>
        <begin position="398"/>
        <end position="419"/>
    </location>
</feature>
<feature type="transmembrane region" description="Helical" evidence="2">
    <location>
        <begin position="80"/>
        <end position="101"/>
    </location>
</feature>
<evidence type="ECO:0000256" key="2">
    <source>
        <dbReference type="SAM" id="Phobius"/>
    </source>
</evidence>
<feature type="compositionally biased region" description="Basic and acidic residues" evidence="1">
    <location>
        <begin position="558"/>
        <end position="572"/>
    </location>
</feature>
<dbReference type="Proteomes" id="UP001178507">
    <property type="component" value="Unassembled WGS sequence"/>
</dbReference>
<protein>
    <submittedName>
        <fullName evidence="3">Uncharacterized protein</fullName>
    </submittedName>
</protein>
<gene>
    <name evidence="3" type="ORF">EVOR1521_LOCUS29515</name>
</gene>
<dbReference type="SUPFAM" id="SSF103473">
    <property type="entry name" value="MFS general substrate transporter"/>
    <property type="match status" value="1"/>
</dbReference>
<reference evidence="3" key="1">
    <citation type="submission" date="2023-08" db="EMBL/GenBank/DDBJ databases">
        <authorList>
            <person name="Chen Y."/>
            <person name="Shah S."/>
            <person name="Dougan E. K."/>
            <person name="Thang M."/>
            <person name="Chan C."/>
        </authorList>
    </citation>
    <scope>NUCLEOTIDE SEQUENCE</scope>
</reference>
<dbReference type="EMBL" id="CAUJNA010003696">
    <property type="protein sequence ID" value="CAJ1407936.1"/>
    <property type="molecule type" value="Genomic_DNA"/>
</dbReference>
<feature type="transmembrane region" description="Helical" evidence="2">
    <location>
        <begin position="159"/>
        <end position="179"/>
    </location>
</feature>
<keyword evidence="4" id="KW-1185">Reference proteome</keyword>